<keyword evidence="1" id="KW-0732">Signal</keyword>
<accession>A7MSF5</accession>
<dbReference type="Proteomes" id="UP000008152">
    <property type="component" value="Chromosome I"/>
</dbReference>
<name>A7MSF5_VIBC1</name>
<protein>
    <submittedName>
        <fullName evidence="2">Uncharacterized protein</fullName>
    </submittedName>
</protein>
<evidence type="ECO:0000256" key="1">
    <source>
        <dbReference type="SAM" id="SignalP"/>
    </source>
</evidence>
<gene>
    <name evidence="2" type="ordered locus">VIBHAR_03627</name>
</gene>
<dbReference type="EMBL" id="CP000789">
    <property type="protein sequence ID" value="ABU72542.1"/>
    <property type="molecule type" value="Genomic_DNA"/>
</dbReference>
<reference evidence="2 3" key="1">
    <citation type="submission" date="2007-08" db="EMBL/GenBank/DDBJ databases">
        <authorList>
            <consortium name="The Vibrio harveyi Genome Sequencing Project"/>
            <person name="Bassler B."/>
            <person name="Clifton S.W."/>
            <person name="Fulton L."/>
            <person name="Delehaunty K."/>
            <person name="Fronick C."/>
            <person name="Harrison M."/>
            <person name="Markivic C."/>
            <person name="Fulton R."/>
            <person name="Tin-Wollam A.-M."/>
            <person name="Shah N."/>
            <person name="Pepin K."/>
            <person name="Nash W."/>
            <person name="Thiruvilangam P."/>
            <person name="Bhonagiri V."/>
            <person name="Waters C."/>
            <person name="Tu K.C."/>
            <person name="Irgon J."/>
            <person name="Wilson R.K."/>
        </authorList>
    </citation>
    <scope>NUCLEOTIDE SEQUENCE [LARGE SCALE GENOMIC DNA]</scope>
    <source>
        <strain evidence="3">ATCC BAA-1116 / BB120</strain>
    </source>
</reference>
<feature type="signal peptide" evidence="1">
    <location>
        <begin position="1"/>
        <end position="23"/>
    </location>
</feature>
<dbReference type="PATRIC" id="fig|338187.25.peg.2605"/>
<feature type="chain" id="PRO_5002710568" evidence="1">
    <location>
        <begin position="24"/>
        <end position="296"/>
    </location>
</feature>
<sequence>MNKNIILSASLVSSLVVSPAVFSNDGNSSNQKYESTMVPQVGSALVVDWVIGQVVDAASSAIKGGVKSALKNAIFGSGKTNYVTLSQESLAEIENIVNAGFDNHVHSAMIQNLRSLEASMNAYSDGLQVGYRDQVLAPLLLTQSNDLINEPAFEKSRPYYGSLTIQYSLSASLSYSIYADRVHYNEMPVVALENHGNALADQLEARGMAAKSNINQKVYITSKSSSNCGILRAARCTDYQLHDDVGGRTYNYPYSMFGNQSYLLASNQLKSLRDSYYSTVLGEDYEGIVTKLRTKY</sequence>
<dbReference type="RefSeq" id="WP_012128959.1">
    <property type="nucleotide sequence ID" value="NC_009783.1"/>
</dbReference>
<evidence type="ECO:0000313" key="2">
    <source>
        <dbReference type="EMBL" id="ABU72542.1"/>
    </source>
</evidence>
<evidence type="ECO:0000313" key="3">
    <source>
        <dbReference type="Proteomes" id="UP000008152"/>
    </source>
</evidence>
<organism evidence="2 3">
    <name type="scientific">Vibrio campbellii (strain ATCC BAA-1116)</name>
    <dbReference type="NCBI Taxonomy" id="2902295"/>
    <lineage>
        <taxon>Bacteria</taxon>
        <taxon>Pseudomonadati</taxon>
        <taxon>Pseudomonadota</taxon>
        <taxon>Gammaproteobacteria</taxon>
        <taxon>Vibrionales</taxon>
        <taxon>Vibrionaceae</taxon>
        <taxon>Vibrio</taxon>
    </lineage>
</organism>
<dbReference type="AlphaFoldDB" id="A7MSF5"/>
<proteinExistence type="predicted"/>
<dbReference type="KEGG" id="vha:VIBHAR_03627"/>